<feature type="domain" description="LTD" evidence="4">
    <location>
        <begin position="385"/>
        <end position="502"/>
    </location>
</feature>
<dbReference type="GO" id="GO:0031507">
    <property type="term" value="P:heterochromatin formation"/>
    <property type="evidence" value="ECO:0007669"/>
    <property type="project" value="TreeGrafter"/>
</dbReference>
<dbReference type="Proteomes" id="UP001331761">
    <property type="component" value="Unassembled WGS sequence"/>
</dbReference>
<dbReference type="GO" id="GO:0007097">
    <property type="term" value="P:nuclear migration"/>
    <property type="evidence" value="ECO:0007669"/>
    <property type="project" value="TreeGrafter"/>
</dbReference>
<dbReference type="PANTHER" id="PTHR45721">
    <property type="entry name" value="LAMIN DM0-RELATED"/>
    <property type="match status" value="1"/>
</dbReference>
<dbReference type="EMBL" id="WIXE01019589">
    <property type="protein sequence ID" value="KAK5969910.1"/>
    <property type="molecule type" value="Genomic_DNA"/>
</dbReference>
<evidence type="ECO:0000256" key="3">
    <source>
        <dbReference type="SAM" id="Coils"/>
    </source>
</evidence>
<evidence type="ECO:0000256" key="2">
    <source>
        <dbReference type="ARBA" id="ARBA00023054"/>
    </source>
</evidence>
<evidence type="ECO:0000256" key="1">
    <source>
        <dbReference type="ARBA" id="ARBA00022754"/>
    </source>
</evidence>
<dbReference type="Pfam" id="PF00038">
    <property type="entry name" value="Filament"/>
    <property type="match status" value="1"/>
</dbReference>
<sequence length="503" mass="59149">MNTEFASGRSRFSEVNAFCTQEKEDFQNLNSRLEKYINLVKGLENDNLQLVNELRHLHESWGQQNTEYKASISKSLLINRDESIAAIKDSAHQAIAAKRINERIGLLQRRIDFIRLAEQGDRARCAELRSQITKAEADLELQLRENGRLADERAQLSAQNASLYHEYERIWEEIDRVKLELAEYQAREERLNSEKEFLMKVQEREVHEINNLLAESSFDAKKFFENDIANAIRDIKLEYEASHKLIRNRVTTYYHQKADEMRRIAEARGADELKHRLAQIAKMEGTIGDLRTKFRPLEDRNHLLEKEYSQLQNSIRNDEERYEREKRRRDDEYRNALAMYQRLLVEQGSMSEVMLLELEIYRKMIECEEKRWGHREIAKLYESYSQITKHRSYEGDIRIKDCDEYGMQVVIENAGTVEHRLSGYRLSRTVDGIERSFTFPHLFVLYPGQTAQVSSSAQTQAKNDHHHHFSLDRHSTWGVSAHVITHLYNAHGKEVASFEVKTV</sequence>
<dbReference type="PANTHER" id="PTHR45721:SF12">
    <property type="entry name" value="INTERMEDIATE FILAMENT PROTEIN IFA-1"/>
    <property type="match status" value="1"/>
</dbReference>
<dbReference type="InterPro" id="IPR036415">
    <property type="entry name" value="Lamin_tail_dom_sf"/>
</dbReference>
<evidence type="ECO:0000313" key="5">
    <source>
        <dbReference type="EMBL" id="KAK5969910.1"/>
    </source>
</evidence>
<keyword evidence="2 3" id="KW-0175">Coiled coil</keyword>
<dbReference type="SUPFAM" id="SSF74853">
    <property type="entry name" value="Lamin A/C globular tail domain"/>
    <property type="match status" value="1"/>
</dbReference>
<dbReference type="GO" id="GO:0051664">
    <property type="term" value="P:nuclear pore localization"/>
    <property type="evidence" value="ECO:0007669"/>
    <property type="project" value="TreeGrafter"/>
</dbReference>
<name>A0AAN8FI33_TRICO</name>
<evidence type="ECO:0000313" key="6">
    <source>
        <dbReference type="Proteomes" id="UP001331761"/>
    </source>
</evidence>
<dbReference type="GO" id="GO:0005200">
    <property type="term" value="F:structural constituent of cytoskeleton"/>
    <property type="evidence" value="ECO:0007669"/>
    <property type="project" value="TreeGrafter"/>
</dbReference>
<dbReference type="InterPro" id="IPR039008">
    <property type="entry name" value="IF_rod_dom"/>
</dbReference>
<feature type="coiled-coil region" evidence="3">
    <location>
        <begin position="301"/>
        <end position="335"/>
    </location>
</feature>
<evidence type="ECO:0000259" key="4">
    <source>
        <dbReference type="PROSITE" id="PS51841"/>
    </source>
</evidence>
<dbReference type="GO" id="GO:0090435">
    <property type="term" value="P:protein localization to nuclear envelope"/>
    <property type="evidence" value="ECO:0007669"/>
    <property type="project" value="TreeGrafter"/>
</dbReference>
<organism evidence="5 6">
    <name type="scientific">Trichostrongylus colubriformis</name>
    <name type="common">Black scour worm</name>
    <dbReference type="NCBI Taxonomy" id="6319"/>
    <lineage>
        <taxon>Eukaryota</taxon>
        <taxon>Metazoa</taxon>
        <taxon>Ecdysozoa</taxon>
        <taxon>Nematoda</taxon>
        <taxon>Chromadorea</taxon>
        <taxon>Rhabditida</taxon>
        <taxon>Rhabditina</taxon>
        <taxon>Rhabditomorpha</taxon>
        <taxon>Strongyloidea</taxon>
        <taxon>Trichostrongylidae</taxon>
        <taxon>Trichostrongylus</taxon>
    </lineage>
</organism>
<dbReference type="AlphaFoldDB" id="A0AAN8FI33"/>
<dbReference type="GO" id="GO:0006998">
    <property type="term" value="P:nuclear envelope organization"/>
    <property type="evidence" value="ECO:0007669"/>
    <property type="project" value="TreeGrafter"/>
</dbReference>
<dbReference type="SUPFAM" id="SSF64593">
    <property type="entry name" value="Intermediate filament protein, coiled coil region"/>
    <property type="match status" value="1"/>
</dbReference>
<dbReference type="Pfam" id="PF00932">
    <property type="entry name" value="LTD"/>
    <property type="match status" value="1"/>
</dbReference>
<comment type="caution">
    <text evidence="5">The sequence shown here is derived from an EMBL/GenBank/DDBJ whole genome shotgun (WGS) entry which is preliminary data.</text>
</comment>
<dbReference type="GO" id="GO:0005652">
    <property type="term" value="C:nuclear lamina"/>
    <property type="evidence" value="ECO:0007669"/>
    <property type="project" value="TreeGrafter"/>
</dbReference>
<dbReference type="GO" id="GO:0005882">
    <property type="term" value="C:intermediate filament"/>
    <property type="evidence" value="ECO:0007669"/>
    <property type="project" value="UniProtKB-KW"/>
</dbReference>
<protein>
    <submittedName>
        <fullName evidence="5">Intermediate filament domain containing protein</fullName>
    </submittedName>
</protein>
<dbReference type="InterPro" id="IPR001322">
    <property type="entry name" value="Lamin_tail_dom"/>
</dbReference>
<reference evidence="5 6" key="1">
    <citation type="submission" date="2019-10" db="EMBL/GenBank/DDBJ databases">
        <title>Assembly and Annotation for the nematode Trichostrongylus colubriformis.</title>
        <authorList>
            <person name="Martin J."/>
        </authorList>
    </citation>
    <scope>NUCLEOTIDE SEQUENCE [LARGE SCALE GENOMIC DNA]</scope>
    <source>
        <strain evidence="5">G859</strain>
        <tissue evidence="5">Whole worm</tissue>
    </source>
</reference>
<proteinExistence type="predicted"/>
<accession>A0AAN8FI33</accession>
<keyword evidence="1" id="KW-0403">Intermediate filament</keyword>
<feature type="coiled-coil region" evidence="3">
    <location>
        <begin position="125"/>
        <end position="201"/>
    </location>
</feature>
<dbReference type="PROSITE" id="PS51841">
    <property type="entry name" value="LTD"/>
    <property type="match status" value="1"/>
</dbReference>
<feature type="coiled-coil region" evidence="3">
    <location>
        <begin position="26"/>
        <end position="60"/>
    </location>
</feature>
<gene>
    <name evidence="5" type="ORF">GCK32_002470</name>
</gene>
<dbReference type="Gene3D" id="2.60.40.1260">
    <property type="entry name" value="Lamin Tail domain"/>
    <property type="match status" value="1"/>
</dbReference>
<keyword evidence="6" id="KW-1185">Reference proteome</keyword>